<name>A0A261V6Q9_9BORD</name>
<dbReference type="InterPro" id="IPR036412">
    <property type="entry name" value="HAD-like_sf"/>
</dbReference>
<dbReference type="Gene3D" id="3.40.50.1000">
    <property type="entry name" value="HAD superfamily/HAD-like"/>
    <property type="match status" value="2"/>
</dbReference>
<dbReference type="Pfam" id="PF13344">
    <property type="entry name" value="Hydrolase_6"/>
    <property type="match status" value="1"/>
</dbReference>
<dbReference type="InterPro" id="IPR006357">
    <property type="entry name" value="HAD-SF_hydro_IIA"/>
</dbReference>
<gene>
    <name evidence="1" type="ORF">CAL24_22565</name>
</gene>
<dbReference type="PANTHER" id="PTHR19288">
    <property type="entry name" value="4-NITROPHENYLPHOSPHATASE-RELATED"/>
    <property type="match status" value="1"/>
</dbReference>
<dbReference type="Proteomes" id="UP000215633">
    <property type="component" value="Unassembled WGS sequence"/>
</dbReference>
<dbReference type="SUPFAM" id="SSF56784">
    <property type="entry name" value="HAD-like"/>
    <property type="match status" value="1"/>
</dbReference>
<evidence type="ECO:0008006" key="3">
    <source>
        <dbReference type="Google" id="ProtNLM"/>
    </source>
</evidence>
<dbReference type="GO" id="GO:0005737">
    <property type="term" value="C:cytoplasm"/>
    <property type="evidence" value="ECO:0007669"/>
    <property type="project" value="TreeGrafter"/>
</dbReference>
<sequence length="271" mass="28578">MSTYAAPALPRPAPFRPSATPWHAGRSRLILDLDGTLIREHEPIDGAHALLQAFRGRFAIVSNNSTHTARQLARRLRGMGLPVRAADLVLAGEQMVEYLRGHHAQARILMYASAALRRHAAARGCRLVERDAHIVALALDKRFGYAALADAAHELARGARLVVSNPDLTHPGPDGRQVPETGALLQAVRACAGVASWHMVGKPEPAMFEEGLRRLGGAPHDTLVIGDNPLTDGAGAARAGLPCLLLGHDAGAAAATPAQLLALDDAPLSSA</sequence>
<evidence type="ECO:0000313" key="2">
    <source>
        <dbReference type="Proteomes" id="UP000215633"/>
    </source>
</evidence>
<dbReference type="EMBL" id="NEVT01000009">
    <property type="protein sequence ID" value="OZI69605.1"/>
    <property type="molecule type" value="Genomic_DNA"/>
</dbReference>
<proteinExistence type="predicted"/>
<dbReference type="AlphaFoldDB" id="A0A261V6Q9"/>
<organism evidence="1 2">
    <name type="scientific">Bordetella genomosp. 2</name>
    <dbReference type="NCBI Taxonomy" id="1983456"/>
    <lineage>
        <taxon>Bacteria</taxon>
        <taxon>Pseudomonadati</taxon>
        <taxon>Pseudomonadota</taxon>
        <taxon>Betaproteobacteria</taxon>
        <taxon>Burkholderiales</taxon>
        <taxon>Alcaligenaceae</taxon>
        <taxon>Bordetella</taxon>
    </lineage>
</organism>
<dbReference type="RefSeq" id="WP_051439407.1">
    <property type="nucleotide sequence ID" value="NZ_NEVT01000009.1"/>
</dbReference>
<accession>A0A261V6Q9</accession>
<dbReference type="GO" id="GO:0016791">
    <property type="term" value="F:phosphatase activity"/>
    <property type="evidence" value="ECO:0007669"/>
    <property type="project" value="TreeGrafter"/>
</dbReference>
<dbReference type="InterPro" id="IPR023214">
    <property type="entry name" value="HAD_sf"/>
</dbReference>
<dbReference type="InterPro" id="IPR006439">
    <property type="entry name" value="HAD-SF_hydro_IA"/>
</dbReference>
<comment type="caution">
    <text evidence="1">The sequence shown here is derived from an EMBL/GenBank/DDBJ whole genome shotgun (WGS) entry which is preliminary data.</text>
</comment>
<dbReference type="PANTHER" id="PTHR19288:SF95">
    <property type="entry name" value="D-GLYCEROL 3-PHOSPHATE PHOSPHATASE"/>
    <property type="match status" value="1"/>
</dbReference>
<protein>
    <recommendedName>
        <fullName evidence="3">Haloacid dehalogenase</fullName>
    </recommendedName>
</protein>
<dbReference type="Pfam" id="PF13242">
    <property type="entry name" value="Hydrolase_like"/>
    <property type="match status" value="1"/>
</dbReference>
<reference evidence="2" key="1">
    <citation type="submission" date="2017-05" db="EMBL/GenBank/DDBJ databases">
        <title>Complete and WGS of Bordetella genogroups.</title>
        <authorList>
            <person name="Spilker T."/>
            <person name="Lipuma J."/>
        </authorList>
    </citation>
    <scope>NUCLEOTIDE SEQUENCE [LARGE SCALE GENOMIC DNA]</scope>
    <source>
        <strain evidence="2">AU8256</strain>
    </source>
</reference>
<dbReference type="NCBIfam" id="TIGR01549">
    <property type="entry name" value="HAD-SF-IA-v1"/>
    <property type="match status" value="1"/>
</dbReference>
<keyword evidence="2" id="KW-1185">Reference proteome</keyword>
<evidence type="ECO:0000313" key="1">
    <source>
        <dbReference type="EMBL" id="OZI69605.1"/>
    </source>
</evidence>